<evidence type="ECO:0000256" key="8">
    <source>
        <dbReference type="ARBA" id="ARBA00022989"/>
    </source>
</evidence>
<comment type="subcellular location">
    <subcellularLocation>
        <location evidence="1">Cell membrane</location>
        <topology evidence="1">Single-pass type I membrane protein</topology>
    </subcellularLocation>
</comment>
<evidence type="ECO:0000256" key="9">
    <source>
        <dbReference type="ARBA" id="ARBA00023136"/>
    </source>
</evidence>
<feature type="transmembrane region" description="Helical" evidence="12">
    <location>
        <begin position="833"/>
        <end position="855"/>
    </location>
</feature>
<feature type="chain" id="PRO_5035894350" description="Leucine-rich repeat-containing N-terminal plant-type domain-containing protein" evidence="13">
    <location>
        <begin position="21"/>
        <end position="866"/>
    </location>
</feature>
<evidence type="ECO:0000256" key="2">
    <source>
        <dbReference type="ARBA" id="ARBA00009592"/>
    </source>
</evidence>
<dbReference type="InterPro" id="IPR046956">
    <property type="entry name" value="RLP23-like"/>
</dbReference>
<evidence type="ECO:0000256" key="12">
    <source>
        <dbReference type="SAM" id="Phobius"/>
    </source>
</evidence>
<dbReference type="InterPro" id="IPR001611">
    <property type="entry name" value="Leu-rich_rpt"/>
</dbReference>
<name>A0A8T1QM32_CARIL</name>
<keyword evidence="4" id="KW-0433">Leucine-rich repeat</keyword>
<reference evidence="15" key="1">
    <citation type="submission" date="2020-12" db="EMBL/GenBank/DDBJ databases">
        <title>WGS assembly of Carya illinoinensis cv. Pawnee.</title>
        <authorList>
            <person name="Platts A."/>
            <person name="Shu S."/>
            <person name="Wright S."/>
            <person name="Barry K."/>
            <person name="Edger P."/>
            <person name="Pires J.C."/>
            <person name="Schmutz J."/>
        </authorList>
    </citation>
    <scope>NUCLEOTIDE SEQUENCE</scope>
    <source>
        <tissue evidence="15">Leaf</tissue>
    </source>
</reference>
<dbReference type="EMBL" id="CM031813">
    <property type="protein sequence ID" value="KAG6655343.1"/>
    <property type="molecule type" value="Genomic_DNA"/>
</dbReference>
<dbReference type="Pfam" id="PF08263">
    <property type="entry name" value="LRRNT_2"/>
    <property type="match status" value="1"/>
</dbReference>
<dbReference type="Proteomes" id="UP000811609">
    <property type="component" value="Chromosome 5"/>
</dbReference>
<evidence type="ECO:0000256" key="1">
    <source>
        <dbReference type="ARBA" id="ARBA00004251"/>
    </source>
</evidence>
<comment type="caution">
    <text evidence="15">The sequence shown here is derived from an EMBL/GenBank/DDBJ whole genome shotgun (WGS) entry which is preliminary data.</text>
</comment>
<dbReference type="SMART" id="SM00365">
    <property type="entry name" value="LRR_SD22"/>
    <property type="match status" value="5"/>
</dbReference>
<accession>A0A8T1QM32</accession>
<dbReference type="InterPro" id="IPR003591">
    <property type="entry name" value="Leu-rich_rpt_typical-subtyp"/>
</dbReference>
<evidence type="ECO:0000256" key="3">
    <source>
        <dbReference type="ARBA" id="ARBA00022475"/>
    </source>
</evidence>
<gene>
    <name evidence="15" type="ORF">CIPAW_05G209800</name>
</gene>
<organism evidence="15 16">
    <name type="scientific">Carya illinoinensis</name>
    <name type="common">Pecan</name>
    <dbReference type="NCBI Taxonomy" id="32201"/>
    <lineage>
        <taxon>Eukaryota</taxon>
        <taxon>Viridiplantae</taxon>
        <taxon>Streptophyta</taxon>
        <taxon>Embryophyta</taxon>
        <taxon>Tracheophyta</taxon>
        <taxon>Spermatophyta</taxon>
        <taxon>Magnoliopsida</taxon>
        <taxon>eudicotyledons</taxon>
        <taxon>Gunneridae</taxon>
        <taxon>Pentapetalae</taxon>
        <taxon>rosids</taxon>
        <taxon>fabids</taxon>
        <taxon>Fagales</taxon>
        <taxon>Juglandaceae</taxon>
        <taxon>Carya</taxon>
    </lineage>
</organism>
<evidence type="ECO:0000313" key="15">
    <source>
        <dbReference type="EMBL" id="KAG6655343.1"/>
    </source>
</evidence>
<dbReference type="SMART" id="SM00369">
    <property type="entry name" value="LRR_TYP"/>
    <property type="match status" value="6"/>
</dbReference>
<protein>
    <recommendedName>
        <fullName evidence="14">Leucine-rich repeat-containing N-terminal plant-type domain-containing protein</fullName>
    </recommendedName>
</protein>
<keyword evidence="9 12" id="KW-0472">Membrane</keyword>
<keyword evidence="16" id="KW-1185">Reference proteome</keyword>
<evidence type="ECO:0000259" key="14">
    <source>
        <dbReference type="Pfam" id="PF08263"/>
    </source>
</evidence>
<dbReference type="GO" id="GO:0005886">
    <property type="term" value="C:plasma membrane"/>
    <property type="evidence" value="ECO:0007669"/>
    <property type="project" value="UniProtKB-SubCell"/>
</dbReference>
<dbReference type="Pfam" id="PF00560">
    <property type="entry name" value="LRR_1"/>
    <property type="match status" value="5"/>
</dbReference>
<evidence type="ECO:0000256" key="4">
    <source>
        <dbReference type="ARBA" id="ARBA00022614"/>
    </source>
</evidence>
<keyword evidence="10" id="KW-0675">Receptor</keyword>
<dbReference type="Pfam" id="PF13855">
    <property type="entry name" value="LRR_8"/>
    <property type="match status" value="2"/>
</dbReference>
<feature type="signal peptide" evidence="13">
    <location>
        <begin position="1"/>
        <end position="20"/>
    </location>
</feature>
<evidence type="ECO:0000313" key="16">
    <source>
        <dbReference type="Proteomes" id="UP000811609"/>
    </source>
</evidence>
<evidence type="ECO:0000256" key="13">
    <source>
        <dbReference type="SAM" id="SignalP"/>
    </source>
</evidence>
<evidence type="ECO:0000256" key="6">
    <source>
        <dbReference type="ARBA" id="ARBA00022729"/>
    </source>
</evidence>
<dbReference type="PANTHER" id="PTHR48063:SF101">
    <property type="entry name" value="LRR RECEPTOR-LIKE SERINE_THREONINE-PROTEIN KINASE FLS2"/>
    <property type="match status" value="1"/>
</dbReference>
<feature type="domain" description="Leucine-rich repeat-containing N-terminal plant-type" evidence="14">
    <location>
        <begin position="39"/>
        <end position="78"/>
    </location>
</feature>
<keyword evidence="11" id="KW-0325">Glycoprotein</keyword>
<keyword evidence="5 12" id="KW-0812">Transmembrane</keyword>
<evidence type="ECO:0000256" key="11">
    <source>
        <dbReference type="ARBA" id="ARBA00023180"/>
    </source>
</evidence>
<evidence type="ECO:0000256" key="10">
    <source>
        <dbReference type="ARBA" id="ARBA00023170"/>
    </source>
</evidence>
<keyword evidence="3" id="KW-1003">Cell membrane</keyword>
<dbReference type="PANTHER" id="PTHR48063">
    <property type="entry name" value="LRR RECEPTOR-LIKE KINASE"/>
    <property type="match status" value="1"/>
</dbReference>
<comment type="similarity">
    <text evidence="2">Belongs to the RLP family.</text>
</comment>
<keyword evidence="8 12" id="KW-1133">Transmembrane helix</keyword>
<evidence type="ECO:0000256" key="7">
    <source>
        <dbReference type="ARBA" id="ARBA00022737"/>
    </source>
</evidence>
<keyword evidence="6 13" id="KW-0732">Signal</keyword>
<dbReference type="AlphaFoldDB" id="A0A8T1QM32"/>
<keyword evidence="7" id="KW-0677">Repeat</keyword>
<dbReference type="FunFam" id="3.80.10.10:FF:000095">
    <property type="entry name" value="LRR receptor-like serine/threonine-protein kinase GSO1"/>
    <property type="match status" value="2"/>
</dbReference>
<dbReference type="InterPro" id="IPR013210">
    <property type="entry name" value="LRR_N_plant-typ"/>
</dbReference>
<evidence type="ECO:0000256" key="5">
    <source>
        <dbReference type="ARBA" id="ARBA00022692"/>
    </source>
</evidence>
<proteinExistence type="inferred from homology"/>
<sequence length="866" mass="97690">MRGCYPQFLLLLLGLLPCSSTKLGFSSNLHTNSKVRCIEEERQTLLQSEQHLVDPYHWLSSWDNGAEDCCKWGGIKCSNKTRHVVKFDLRSDWPYAELATKYLEGEISSSLLGLQLQYLNLSNANIAGAIPQQLGNLLGLISLDHSWNYDLMEAHDLDWLIHLPSLTHLDLEGVNLSQVVNWPNTVMMLPSLMHLSLTDCNLSRNYLNCSIFHWLSNSTTSLVDLVLAVNELQCSIPDAFGSISSLRTLQLYGNKLVGGIPKSFWNLCSLDSLYLSYNNLSGNLYEFMSNASGCLVDSLQKFQISNNRFKGPLPKSIGNLSNLQMLDVSENSLAGLSDCWTCIRDLVVLNLANNNFYGKIPHSRGSLSSIEFLHLSHNGLVGKIPKSLQELQNNLSGLISSKIGLLKNLESLDLSRNQLCGEIPMSISNISFLSQLDFNNRFTRPLLKSIGSLSNLQMLDVYENSITRVITEAHFSNLFKLKKLYLDFYPLNLRFSYDWVPPFQLDVISLSSCRLGSTFLMWLQSQKNYNTLDISNVGISDIIPTWFWDFPPRLSNLYMHNNQLHGNLPDFSSSRLCELVVIDLSTNLFDGSISHFPSNVLSLDLSNNRFFGPISFLCELNTPTLLDSLNLPNNKLSGELPNSMGSLISIKLLHLSNNGFVGKIPTSLKKCSELITVDLGGNNLSEMVPPWIGNSLPNLDILNLRSNQLDGSLPLNLCRLQHIQILELYLNKIEGTIPKWIYNLTAMSLSKKQSYNFVRGLRSGYGDHAKLVWKGREYILNSSIFIGNPKLCCSPLPNKCLEDLHPIYVNTRNHKNDYIERDYDNRFITRGFYIARTLGFIGGFWGVCFILVINIRYIMKRLTSNT</sequence>